<dbReference type="Pfam" id="PF13481">
    <property type="entry name" value="AAA_25"/>
    <property type="match status" value="1"/>
</dbReference>
<evidence type="ECO:0000313" key="1">
    <source>
        <dbReference type="EMBL" id="PWG60208.1"/>
    </source>
</evidence>
<evidence type="ECO:0008006" key="3">
    <source>
        <dbReference type="Google" id="ProtNLM"/>
    </source>
</evidence>
<evidence type="ECO:0000313" key="2">
    <source>
        <dbReference type="Proteomes" id="UP000245753"/>
    </source>
</evidence>
<accession>A0A2U2MTL9</accession>
<comment type="caution">
    <text evidence="1">The sequence shown here is derived from an EMBL/GenBank/DDBJ whole genome shotgun (WGS) entry which is preliminary data.</text>
</comment>
<reference evidence="1 2" key="1">
    <citation type="journal article" date="2018" name="Int. J. Syst. Evol. Microbiol.">
        <title>Bifidobacterium catulorum sp. nov., a novel taxon from the faeces of the baby common marmoset (Callithrix jacchus).</title>
        <authorList>
            <person name="Modesto M."/>
            <person name="Michelini S."/>
            <person name="Oki K."/>
            <person name="Biavati B."/>
            <person name="Watanabe K."/>
            <person name="Mattarelli P."/>
        </authorList>
    </citation>
    <scope>NUCLEOTIDE SEQUENCE [LARGE SCALE GENOMIC DNA]</scope>
    <source>
        <strain evidence="1 2">MRM 8.19</strain>
    </source>
</reference>
<sequence>MSHMSLRTCNRGNMHNLNFRIANQIEDDDATEWLTPFIPLAGATFAYGEGGVGKTSFFNLVAAQVTAGKAGGVYDGQGKGVLILNKETRMGTMRAKLEASGADTRRVTLLGPEEEVNVCRGLESQLGRYVDEHDISLVIFDPITAYIGNASNNKHEDIKNAVIKLNLFAMKHNAAVVMISHFNRSQHSIADAYIGSVAWVNQSRQAIGFVRDKERDLHLIQVTKSNEGETGGVYAYDMQVAENTVPGQQAIAIAGNLRAAPEENPDDVLARQYSLNKAMDPETLGDNAHEVYSALIEENGIALRSRIIDKLGGGNSPANVRRLTRARQQLEKLGLARSARLKEPAARTIWYLAERYHSADEAREAIQKTLTANNG</sequence>
<keyword evidence="2" id="KW-1185">Reference proteome</keyword>
<dbReference type="Gene3D" id="3.40.50.300">
    <property type="entry name" value="P-loop containing nucleotide triphosphate hydrolases"/>
    <property type="match status" value="1"/>
</dbReference>
<dbReference type="EMBL" id="QFFN01000006">
    <property type="protein sequence ID" value="PWG60208.1"/>
    <property type="molecule type" value="Genomic_DNA"/>
</dbReference>
<dbReference type="Proteomes" id="UP000245753">
    <property type="component" value="Unassembled WGS sequence"/>
</dbReference>
<name>A0A2U2MTL9_9BIFI</name>
<organism evidence="1 2">
    <name type="scientific">Bifidobacterium catulorum</name>
    <dbReference type="NCBI Taxonomy" id="1630173"/>
    <lineage>
        <taxon>Bacteria</taxon>
        <taxon>Bacillati</taxon>
        <taxon>Actinomycetota</taxon>
        <taxon>Actinomycetes</taxon>
        <taxon>Bifidobacteriales</taxon>
        <taxon>Bifidobacteriaceae</taxon>
        <taxon>Bifidobacterium</taxon>
    </lineage>
</organism>
<protein>
    <recommendedName>
        <fullName evidence="3">AAA+ ATPase domain-containing protein</fullName>
    </recommendedName>
</protein>
<dbReference type="SUPFAM" id="SSF52540">
    <property type="entry name" value="P-loop containing nucleoside triphosphate hydrolases"/>
    <property type="match status" value="1"/>
</dbReference>
<dbReference type="AlphaFoldDB" id="A0A2U2MTL9"/>
<gene>
    <name evidence="1" type="ORF">DF200_04005</name>
</gene>
<dbReference type="InterPro" id="IPR027417">
    <property type="entry name" value="P-loop_NTPase"/>
</dbReference>
<proteinExistence type="predicted"/>